<dbReference type="InterPro" id="IPR001034">
    <property type="entry name" value="DeoR_HTH"/>
</dbReference>
<keyword evidence="1" id="KW-0805">Transcription regulation</keyword>
<dbReference type="RefSeq" id="WP_105186082.1">
    <property type="nucleotide sequence ID" value="NZ_BAAAGO010000004.1"/>
</dbReference>
<keyword evidence="5" id="KW-1185">Reference proteome</keyword>
<dbReference type="Proteomes" id="UP000238164">
    <property type="component" value="Chromosome 1"/>
</dbReference>
<name>A0A2N9JIE1_9ACTN</name>
<dbReference type="Pfam" id="PF13280">
    <property type="entry name" value="WYL"/>
    <property type="match status" value="1"/>
</dbReference>
<reference evidence="4 5" key="1">
    <citation type="submission" date="2018-02" db="EMBL/GenBank/DDBJ databases">
        <authorList>
            <person name="Cohen D.B."/>
            <person name="Kent A.D."/>
        </authorList>
    </citation>
    <scope>NUCLEOTIDE SEQUENCE [LARGE SCALE GENOMIC DNA]</scope>
    <source>
        <strain evidence="4">1</strain>
    </source>
</reference>
<dbReference type="InterPro" id="IPR051534">
    <property type="entry name" value="CBASS_pafABC_assoc_protein"/>
</dbReference>
<organism evidence="4 5">
    <name type="scientific">Micropruina glycogenica</name>
    <dbReference type="NCBI Taxonomy" id="75385"/>
    <lineage>
        <taxon>Bacteria</taxon>
        <taxon>Bacillati</taxon>
        <taxon>Actinomycetota</taxon>
        <taxon>Actinomycetes</taxon>
        <taxon>Propionibacteriales</taxon>
        <taxon>Nocardioidaceae</taxon>
        <taxon>Micropruina</taxon>
    </lineage>
</organism>
<accession>A0A2N9JIE1</accession>
<dbReference type="InterPro" id="IPR026881">
    <property type="entry name" value="WYL_dom"/>
</dbReference>
<dbReference type="PANTHER" id="PTHR34580">
    <property type="match status" value="1"/>
</dbReference>
<dbReference type="OrthoDB" id="3171994at2"/>
<evidence type="ECO:0000256" key="2">
    <source>
        <dbReference type="ARBA" id="ARBA00023163"/>
    </source>
</evidence>
<dbReference type="EMBL" id="LT985188">
    <property type="protein sequence ID" value="SPD87322.1"/>
    <property type="molecule type" value="Genomic_DNA"/>
</dbReference>
<proteinExistence type="predicted"/>
<dbReference type="GO" id="GO:0003700">
    <property type="term" value="F:DNA-binding transcription factor activity"/>
    <property type="evidence" value="ECO:0007669"/>
    <property type="project" value="InterPro"/>
</dbReference>
<evidence type="ECO:0000256" key="1">
    <source>
        <dbReference type="ARBA" id="ARBA00023015"/>
    </source>
</evidence>
<dbReference type="InterPro" id="IPR057727">
    <property type="entry name" value="WCX_dom"/>
</dbReference>
<keyword evidence="2" id="KW-0804">Transcription</keyword>
<dbReference type="Pfam" id="PF08279">
    <property type="entry name" value="HTH_11"/>
    <property type="match status" value="1"/>
</dbReference>
<dbReference type="KEGG" id="mgg:MPLG2_2292"/>
<evidence type="ECO:0000259" key="3">
    <source>
        <dbReference type="PROSITE" id="PS51000"/>
    </source>
</evidence>
<gene>
    <name evidence="4" type="ORF">MPLG2_2292</name>
</gene>
<dbReference type="Gene3D" id="1.10.10.10">
    <property type="entry name" value="Winged helix-like DNA-binding domain superfamily/Winged helix DNA-binding domain"/>
    <property type="match status" value="1"/>
</dbReference>
<dbReference type="PROSITE" id="PS52050">
    <property type="entry name" value="WYL"/>
    <property type="match status" value="1"/>
</dbReference>
<dbReference type="InterPro" id="IPR036390">
    <property type="entry name" value="WH_DNA-bd_sf"/>
</dbReference>
<dbReference type="PROSITE" id="PS51000">
    <property type="entry name" value="HTH_DEOR_2"/>
    <property type="match status" value="1"/>
</dbReference>
<dbReference type="SUPFAM" id="SSF46785">
    <property type="entry name" value="Winged helix' DNA-binding domain"/>
    <property type="match status" value="1"/>
</dbReference>
<dbReference type="AlphaFoldDB" id="A0A2N9JIE1"/>
<sequence length="338" mass="36524">MRADRLLQIMALLRRHGRLPARRLAELLEVSERTILRDMESLSAAGVPVYTDRGRGGGCSLLPGYRTEVSGLSPAEAQALFAWTSGSGAAELGLSGELSSALTKLSATVPAPALEQAEALASVVVVDKRRWFAAADEVPMLPVLRDAATRRRRVSLTYAAASGGLSDARAPSVRVVDPYGLVENAGRWYLLAARDGERRTYRVSRIVAAEVLDEAAQIPEGFDLAEAWEEQRAALEHFSETCTINVALDPAIVDVFTTHARFQLAVGTDVTRQGNHEGWPVLQCTFRAWRAAVSIVLAYGGQVRLLAPAYLRARVLELAEASVAAHKEGGSWPGISRE</sequence>
<dbReference type="PANTHER" id="PTHR34580:SF1">
    <property type="entry name" value="PROTEIN PAFC"/>
    <property type="match status" value="1"/>
</dbReference>
<dbReference type="Pfam" id="PF25583">
    <property type="entry name" value="WCX"/>
    <property type="match status" value="1"/>
</dbReference>
<evidence type="ECO:0000313" key="4">
    <source>
        <dbReference type="EMBL" id="SPD87322.1"/>
    </source>
</evidence>
<evidence type="ECO:0000313" key="5">
    <source>
        <dbReference type="Proteomes" id="UP000238164"/>
    </source>
</evidence>
<dbReference type="InterPro" id="IPR036388">
    <property type="entry name" value="WH-like_DNA-bd_sf"/>
</dbReference>
<dbReference type="InterPro" id="IPR013196">
    <property type="entry name" value="HTH_11"/>
</dbReference>
<protein>
    <submittedName>
        <fullName evidence="4">Helix-turn-helix type 11 domain protein</fullName>
    </submittedName>
</protein>
<feature type="domain" description="HTH deoR-type" evidence="3">
    <location>
        <begin position="2"/>
        <end position="60"/>
    </location>
</feature>
<dbReference type="PIRSF" id="PIRSF016838">
    <property type="entry name" value="PafC"/>
    <property type="match status" value="1"/>
</dbReference>
<dbReference type="InterPro" id="IPR028349">
    <property type="entry name" value="PafC-like"/>
</dbReference>